<accession>A0A2R6AU49</accession>
<reference evidence="2 3" key="1">
    <citation type="submission" date="2017-04" db="EMBL/GenBank/DDBJ databases">
        <title>Novel microbial lineages endemic to geothermal iron-oxide mats fill important gaps in the evolutionary history of Archaea.</title>
        <authorList>
            <person name="Jay Z.J."/>
            <person name="Beam J.P."/>
            <person name="Dlakic M."/>
            <person name="Rusch D.B."/>
            <person name="Kozubal M.A."/>
            <person name="Inskeep W.P."/>
        </authorList>
    </citation>
    <scope>NUCLEOTIDE SEQUENCE [LARGE SCALE GENOMIC DNA]</scope>
    <source>
        <strain evidence="2">OSP_D</strain>
    </source>
</reference>
<evidence type="ECO:0000259" key="1">
    <source>
        <dbReference type="Pfam" id="PF00561"/>
    </source>
</evidence>
<gene>
    <name evidence="2" type="ORF">B9Q03_07945</name>
</gene>
<dbReference type="InterPro" id="IPR000073">
    <property type="entry name" value="AB_hydrolase_1"/>
</dbReference>
<dbReference type="SUPFAM" id="SSF53474">
    <property type="entry name" value="alpha/beta-Hydrolases"/>
    <property type="match status" value="1"/>
</dbReference>
<organism evidence="2 3">
    <name type="scientific">Candidatus Marsarchaeota G2 archaeon OSP_D</name>
    <dbReference type="NCBI Taxonomy" id="1978157"/>
    <lineage>
        <taxon>Archaea</taxon>
        <taxon>Candidatus Marsarchaeota</taxon>
        <taxon>Candidatus Marsarchaeota group 2</taxon>
    </lineage>
</organism>
<name>A0A2R6AU49_9ARCH</name>
<dbReference type="Pfam" id="PF00561">
    <property type="entry name" value="Abhydrolase_1"/>
    <property type="match status" value="1"/>
</dbReference>
<dbReference type="PANTHER" id="PTHR43433">
    <property type="entry name" value="HYDROLASE, ALPHA/BETA FOLD FAMILY PROTEIN"/>
    <property type="match status" value="1"/>
</dbReference>
<dbReference type="Proteomes" id="UP000240322">
    <property type="component" value="Unassembled WGS sequence"/>
</dbReference>
<dbReference type="InterPro" id="IPR050471">
    <property type="entry name" value="AB_hydrolase"/>
</dbReference>
<comment type="caution">
    <text evidence="2">The sequence shown here is derived from an EMBL/GenBank/DDBJ whole genome shotgun (WGS) entry which is preliminary data.</text>
</comment>
<dbReference type="PANTHER" id="PTHR43433:SF5">
    <property type="entry name" value="AB HYDROLASE-1 DOMAIN-CONTAINING PROTEIN"/>
    <property type="match status" value="1"/>
</dbReference>
<evidence type="ECO:0000313" key="3">
    <source>
        <dbReference type="Proteomes" id="UP000240322"/>
    </source>
</evidence>
<evidence type="ECO:0000313" key="2">
    <source>
        <dbReference type="EMBL" id="PSN89890.1"/>
    </source>
</evidence>
<dbReference type="AlphaFoldDB" id="A0A2R6AU49"/>
<dbReference type="InterPro" id="IPR029058">
    <property type="entry name" value="AB_hydrolase_fold"/>
</dbReference>
<sequence length="276" mass="30674">MKAKINGANIYYELLGSGEPLVLVEGWGYSSWMWYKQRVLASGLRLIVFDNRGVGLSDGLDHPYTMGEFAGDLRGLLDHLGLDRAYILGVSMGGMIALEFALRYPSHVDGLVLCSTGPGKRGKPASREVLAVMFEPPTQDLRGWLKRKMSVAFSKRFLSERKEEFEEVLDLRLPWVPEHTSLINQANAVAGFDVLDRLHEVVCPTLIVTGTDDVVVPYENSLMLHSGIANSALHLFRGAGHLVFIECSEAFNKVVVDFIHKVEEGSFSRAECEEEC</sequence>
<protein>
    <recommendedName>
        <fullName evidence="1">AB hydrolase-1 domain-containing protein</fullName>
    </recommendedName>
</protein>
<dbReference type="Gene3D" id="3.40.50.1820">
    <property type="entry name" value="alpha/beta hydrolase"/>
    <property type="match status" value="1"/>
</dbReference>
<proteinExistence type="predicted"/>
<dbReference type="EMBL" id="NEXE01000082">
    <property type="protein sequence ID" value="PSN89890.1"/>
    <property type="molecule type" value="Genomic_DNA"/>
</dbReference>
<feature type="domain" description="AB hydrolase-1" evidence="1">
    <location>
        <begin position="20"/>
        <end position="246"/>
    </location>
</feature>
<dbReference type="PRINTS" id="PR00111">
    <property type="entry name" value="ABHYDROLASE"/>
</dbReference>